<evidence type="ECO:0000256" key="10">
    <source>
        <dbReference type="ARBA" id="ARBA00022729"/>
    </source>
</evidence>
<dbReference type="PANTHER" id="PTHR27000:SF777">
    <property type="entry name" value="PROTEIN KINASE DOMAIN-CONTAINING PROTEIN"/>
    <property type="match status" value="1"/>
</dbReference>
<dbReference type="FunFam" id="3.80.10.10:FF:001158">
    <property type="entry name" value="Leucine-rich repeat protein kinase family protein"/>
    <property type="match status" value="1"/>
</dbReference>
<dbReference type="InterPro" id="IPR003591">
    <property type="entry name" value="Leu-rich_rpt_typical-subtyp"/>
</dbReference>
<comment type="catalytic activity">
    <reaction evidence="19">
        <text>L-threonyl-[protein] + ATP = O-phospho-L-threonyl-[protein] + ADP + H(+)</text>
        <dbReference type="Rhea" id="RHEA:46608"/>
        <dbReference type="Rhea" id="RHEA-COMP:11060"/>
        <dbReference type="Rhea" id="RHEA-COMP:11605"/>
        <dbReference type="ChEBI" id="CHEBI:15378"/>
        <dbReference type="ChEBI" id="CHEBI:30013"/>
        <dbReference type="ChEBI" id="CHEBI:30616"/>
        <dbReference type="ChEBI" id="CHEBI:61977"/>
        <dbReference type="ChEBI" id="CHEBI:456216"/>
        <dbReference type="EC" id="2.7.11.1"/>
    </reaction>
</comment>
<keyword evidence="18" id="KW-0325">Glycoprotein</keyword>
<gene>
    <name evidence="28" type="primary">LOC100838196</name>
    <name evidence="27" type="ORF">BRADI_3g48790v3</name>
</gene>
<dbReference type="FunFam" id="3.80.10.10:FF:000275">
    <property type="entry name" value="Leucine-rich repeat receptor-like protein kinase"/>
    <property type="match status" value="1"/>
</dbReference>
<reference evidence="27" key="2">
    <citation type="submission" date="2017-06" db="EMBL/GenBank/DDBJ databases">
        <title>WGS assembly of Brachypodium distachyon.</title>
        <authorList>
            <consortium name="The International Brachypodium Initiative"/>
            <person name="Lucas S."/>
            <person name="Harmon-Smith M."/>
            <person name="Lail K."/>
            <person name="Tice H."/>
            <person name="Grimwood J."/>
            <person name="Bruce D."/>
            <person name="Barry K."/>
            <person name="Shu S."/>
            <person name="Lindquist E."/>
            <person name="Wang M."/>
            <person name="Pitluck S."/>
            <person name="Vogel J.P."/>
            <person name="Garvin D.F."/>
            <person name="Mockler T.C."/>
            <person name="Schmutz J."/>
            <person name="Rokhsar D."/>
            <person name="Bevan M.W."/>
        </authorList>
    </citation>
    <scope>NUCLEOTIDE SEQUENCE</scope>
    <source>
        <strain evidence="27">Bd21</strain>
    </source>
</reference>
<dbReference type="GO" id="GO:0005789">
    <property type="term" value="C:endoplasmic reticulum membrane"/>
    <property type="evidence" value="ECO:0007669"/>
    <property type="project" value="UniProtKB-SubCell"/>
</dbReference>
<dbReference type="PROSITE" id="PS50011">
    <property type="entry name" value="PROTEIN_KINASE_DOM"/>
    <property type="match status" value="1"/>
</dbReference>
<feature type="domain" description="Protein kinase" evidence="26">
    <location>
        <begin position="742"/>
        <end position="1040"/>
    </location>
</feature>
<evidence type="ECO:0000256" key="7">
    <source>
        <dbReference type="ARBA" id="ARBA00022614"/>
    </source>
</evidence>
<evidence type="ECO:0000256" key="11">
    <source>
        <dbReference type="ARBA" id="ARBA00022737"/>
    </source>
</evidence>
<evidence type="ECO:0000313" key="29">
    <source>
        <dbReference type="Proteomes" id="UP000008810"/>
    </source>
</evidence>
<dbReference type="FunFam" id="1.10.510.10:FF:000358">
    <property type="entry name" value="Putative leucine-rich repeat receptor-like serine/threonine-protein kinase"/>
    <property type="match status" value="1"/>
</dbReference>
<evidence type="ECO:0000256" key="3">
    <source>
        <dbReference type="ARBA" id="ARBA00012513"/>
    </source>
</evidence>
<dbReference type="Pfam" id="PF13855">
    <property type="entry name" value="LRR_8"/>
    <property type="match status" value="4"/>
</dbReference>
<evidence type="ECO:0000313" key="28">
    <source>
        <dbReference type="EnsemblPlants" id="PNT69063"/>
    </source>
</evidence>
<dbReference type="SUPFAM" id="SSF52058">
    <property type="entry name" value="L domain-like"/>
    <property type="match status" value="2"/>
</dbReference>
<dbReference type="InterPro" id="IPR011009">
    <property type="entry name" value="Kinase-like_dom_sf"/>
</dbReference>
<sequence length="1047" mass="114323">MCVDVWCCESVFKPLGHEPAEHQLKLHGSHHHPGKPRRNGCRVVWVYDQAEVAGQSLVPSSFQPVKLYMLILLAWFVFSYGVGSIHCSTVPGNSTDVAALLDFKNAITIDPQGVLSTYWNASTPYCQWKGVKCSLRHPGRVTALELSAQGLSGPIAASVGNLTFLRTLDLSRNNFSGQIPHLNNLQKIQIINLNYNPLGGIIPETLTNCSSLKELSLYGNLLEASIPPQIGVLSNLVYLDISQNNLTGIIPSTLGNITYLREIYLGQNKLEGSIPDELGQLSNISILFLRENSLSGSIPVSLFNSSSLQQLELSVNPLDDTLPTNIGDHLPNLQKLYLSNNMLGGQIPASLGNITNLDTINFQKNSFTGEIPSSFGKLSSLVRLDLQGNMLEAKDSESWAFLQALGNCSLLELLLLTANQLQGVIPNSIGNLPTSLEALALGSNKLSGMVPPSIGNLSGLFYMTLEQNSLTGTINEWIGNMKSLQALHLTYNNFTGSIPPSIGDLTKLTKLYLQENRFQGPIPRSFGNLQALLELDLSDNNFEGNIPPEVGNLKQLIQLQVSSNKLTGEIPNTLDQCQGLIKLEMDQNFLTGTIPVSFGNLKALSVLNLSHNNISGTIPTALGDLQLLTELDLSYNHLQGNVPTHGVFSNATAVLLDGNWGLCGATDLHMPLCPTAPKKTRVLYYLVRVLIPIFGFMSLFMLVYFLLVEKRATKRKYSGSTSSGEDFLKVSYNDLAQATKNFSEANLVGKGSYGSVYRGTLKEQKVEVAVKVFDLEMRGAERSFITECEALRSIQHRNLLSIITACSTVDNDGNVFKALLYEFMPNGSLDRWLHHKGDGKDPQRLGLTQIIGIAVNIADALDYLHHDCGRPTVHCDLKPCNILLDDDMNALLGDFGIARLYVQSRLSSTGSTSSIGVKGTIGYIAPEYAQGGHVSTSGDVYSFGIVLLEMTTGKRPTNPMFKDGLDIVNFVEGNFPHQIYHAIDVRLKDDKDFAQAKMVPENVVHQCLVSLLQIALSCAHRLPIERPSMKEVASKMHAVNASYLGGK</sequence>
<evidence type="ECO:0000256" key="8">
    <source>
        <dbReference type="ARBA" id="ARBA00022679"/>
    </source>
</evidence>
<dbReference type="GO" id="GO:0005886">
    <property type="term" value="C:plasma membrane"/>
    <property type="evidence" value="ECO:0007669"/>
    <property type="project" value="UniProtKB-SubCell"/>
</dbReference>
<dbReference type="GO" id="GO:0004674">
    <property type="term" value="F:protein serine/threonine kinase activity"/>
    <property type="evidence" value="ECO:0007669"/>
    <property type="project" value="UniProtKB-KW"/>
</dbReference>
<dbReference type="InterPro" id="IPR001611">
    <property type="entry name" value="Leu-rich_rpt"/>
</dbReference>
<dbReference type="AlphaFoldDB" id="A0A2K2D453"/>
<evidence type="ECO:0000256" key="9">
    <source>
        <dbReference type="ARBA" id="ARBA00022692"/>
    </source>
</evidence>
<keyword evidence="4" id="KW-1003">Cell membrane</keyword>
<keyword evidence="11" id="KW-0677">Repeat</keyword>
<evidence type="ECO:0000256" key="15">
    <source>
        <dbReference type="ARBA" id="ARBA00022989"/>
    </source>
</evidence>
<evidence type="ECO:0000256" key="2">
    <source>
        <dbReference type="ARBA" id="ARBA00004389"/>
    </source>
</evidence>
<dbReference type="SUPFAM" id="SSF56112">
    <property type="entry name" value="Protein kinase-like (PK-like)"/>
    <property type="match status" value="1"/>
</dbReference>
<dbReference type="Pfam" id="PF07714">
    <property type="entry name" value="PK_Tyr_Ser-Thr"/>
    <property type="match status" value="1"/>
</dbReference>
<comment type="subcellular location">
    <subcellularLocation>
        <location evidence="1">Cell membrane</location>
        <topology evidence="1">Single-pass membrane protein</topology>
    </subcellularLocation>
    <subcellularLocation>
        <location evidence="2">Endoplasmic reticulum membrane</location>
        <topology evidence="2">Single-pass membrane protein</topology>
    </subcellularLocation>
</comment>
<keyword evidence="6" id="KW-0597">Phosphoprotein</keyword>
<dbReference type="Proteomes" id="UP000008810">
    <property type="component" value="Chromosome 3"/>
</dbReference>
<dbReference type="ExpressionAtlas" id="A0A2K2D453">
    <property type="expression patterns" value="baseline"/>
</dbReference>
<evidence type="ECO:0000256" key="24">
    <source>
        <dbReference type="PROSITE-ProRule" id="PRU10141"/>
    </source>
</evidence>
<keyword evidence="8" id="KW-0808">Transferase</keyword>
<dbReference type="GO" id="GO:0005524">
    <property type="term" value="F:ATP binding"/>
    <property type="evidence" value="ECO:0007669"/>
    <property type="project" value="UniProtKB-UniRule"/>
</dbReference>
<evidence type="ECO:0000256" key="13">
    <source>
        <dbReference type="ARBA" id="ARBA00022777"/>
    </source>
</evidence>
<keyword evidence="5" id="KW-0723">Serine/threonine-protein kinase</keyword>
<evidence type="ECO:0000256" key="5">
    <source>
        <dbReference type="ARBA" id="ARBA00022527"/>
    </source>
</evidence>
<comment type="catalytic activity">
    <reaction evidence="20">
        <text>L-seryl-[protein] + ATP = O-phospho-L-seryl-[protein] + ADP + H(+)</text>
        <dbReference type="Rhea" id="RHEA:17989"/>
        <dbReference type="Rhea" id="RHEA-COMP:9863"/>
        <dbReference type="Rhea" id="RHEA-COMP:11604"/>
        <dbReference type="ChEBI" id="CHEBI:15378"/>
        <dbReference type="ChEBI" id="CHEBI:29999"/>
        <dbReference type="ChEBI" id="CHEBI:30616"/>
        <dbReference type="ChEBI" id="CHEBI:83421"/>
        <dbReference type="ChEBI" id="CHEBI:456216"/>
        <dbReference type="EC" id="2.7.11.1"/>
    </reaction>
</comment>
<dbReference type="EMBL" id="CM000882">
    <property type="protein sequence ID" value="PNT69063.1"/>
    <property type="molecule type" value="Genomic_DNA"/>
</dbReference>
<dbReference type="InterPro" id="IPR017441">
    <property type="entry name" value="Protein_kinase_ATP_BS"/>
</dbReference>
<evidence type="ECO:0000256" key="6">
    <source>
        <dbReference type="ARBA" id="ARBA00022553"/>
    </source>
</evidence>
<dbReference type="Gene3D" id="3.80.10.10">
    <property type="entry name" value="Ribonuclease Inhibitor"/>
    <property type="match status" value="4"/>
</dbReference>
<dbReference type="GeneID" id="100838196"/>
<dbReference type="SMART" id="SM00369">
    <property type="entry name" value="LRR_TYP"/>
    <property type="match status" value="9"/>
</dbReference>
<organism evidence="27">
    <name type="scientific">Brachypodium distachyon</name>
    <name type="common">Purple false brome</name>
    <name type="synonym">Trachynia distachya</name>
    <dbReference type="NCBI Taxonomy" id="15368"/>
    <lineage>
        <taxon>Eukaryota</taxon>
        <taxon>Viridiplantae</taxon>
        <taxon>Streptophyta</taxon>
        <taxon>Embryophyta</taxon>
        <taxon>Tracheophyta</taxon>
        <taxon>Spermatophyta</taxon>
        <taxon>Magnoliopsida</taxon>
        <taxon>Liliopsida</taxon>
        <taxon>Poales</taxon>
        <taxon>Poaceae</taxon>
        <taxon>BOP clade</taxon>
        <taxon>Pooideae</taxon>
        <taxon>Stipodae</taxon>
        <taxon>Brachypodieae</taxon>
        <taxon>Brachypodium</taxon>
    </lineage>
</organism>
<dbReference type="Gene3D" id="1.10.510.10">
    <property type="entry name" value="Transferase(Phosphotransferase) domain 1"/>
    <property type="match status" value="1"/>
</dbReference>
<feature type="binding site" evidence="24">
    <location>
        <position position="771"/>
    </location>
    <ligand>
        <name>ATP</name>
        <dbReference type="ChEBI" id="CHEBI:30616"/>
    </ligand>
</feature>
<name>A0A2K2D453_BRADI</name>
<evidence type="ECO:0000256" key="22">
    <source>
        <dbReference type="ARBA" id="ARBA00056628"/>
    </source>
</evidence>
<dbReference type="Gene3D" id="3.30.200.20">
    <property type="entry name" value="Phosphorylase Kinase, domain 1"/>
    <property type="match status" value="1"/>
</dbReference>
<dbReference type="InterPro" id="IPR013210">
    <property type="entry name" value="LRR_N_plant-typ"/>
</dbReference>
<keyword evidence="9 25" id="KW-0812">Transmembrane</keyword>
<dbReference type="EC" id="2.7.11.1" evidence="3"/>
<keyword evidence="12 24" id="KW-0547">Nucleotide-binding</keyword>
<dbReference type="EnsemblPlants" id="PNT69063">
    <property type="protein sequence ID" value="PNT69063"/>
    <property type="gene ID" value="BRADI_3g48790v3"/>
</dbReference>
<keyword evidence="29" id="KW-1185">Reference proteome</keyword>
<evidence type="ECO:0000256" key="16">
    <source>
        <dbReference type="ARBA" id="ARBA00023136"/>
    </source>
</evidence>
<evidence type="ECO:0000256" key="21">
    <source>
        <dbReference type="ARBA" id="ARBA00054320"/>
    </source>
</evidence>
<evidence type="ECO:0000256" key="19">
    <source>
        <dbReference type="ARBA" id="ARBA00047899"/>
    </source>
</evidence>
<evidence type="ECO:0000256" key="20">
    <source>
        <dbReference type="ARBA" id="ARBA00048679"/>
    </source>
</evidence>
<reference evidence="27 28" key="1">
    <citation type="journal article" date="2010" name="Nature">
        <title>Genome sequencing and analysis of the model grass Brachypodium distachyon.</title>
        <authorList>
            <consortium name="International Brachypodium Initiative"/>
        </authorList>
    </citation>
    <scope>NUCLEOTIDE SEQUENCE [LARGE SCALE GENOMIC DNA]</scope>
    <source>
        <strain evidence="27 28">Bd21</strain>
    </source>
</reference>
<evidence type="ECO:0000256" key="14">
    <source>
        <dbReference type="ARBA" id="ARBA00022840"/>
    </source>
</evidence>
<evidence type="ECO:0000256" key="12">
    <source>
        <dbReference type="ARBA" id="ARBA00022741"/>
    </source>
</evidence>
<dbReference type="PROSITE" id="PS51450">
    <property type="entry name" value="LRR"/>
    <property type="match status" value="1"/>
</dbReference>
<dbReference type="RefSeq" id="XP_010235703.2">
    <property type="nucleotide sequence ID" value="XM_010237401.3"/>
</dbReference>
<keyword evidence="7" id="KW-0433">Leucine-rich repeat</keyword>
<dbReference type="InterPro" id="IPR001245">
    <property type="entry name" value="Ser-Thr/Tyr_kinase_cat_dom"/>
</dbReference>
<dbReference type="Pfam" id="PF08263">
    <property type="entry name" value="LRRNT_2"/>
    <property type="match status" value="1"/>
</dbReference>
<keyword evidence="16 25" id="KW-0472">Membrane</keyword>
<keyword evidence="10" id="KW-0732">Signal</keyword>
<comment type="function">
    <text evidence="22">The processed protein kinase Xa21 chain released by protein cleavage after X.oryzae pv. oryzae protein Ax21 detection translocates into the nucleus where it can bind and regulate WRKY62, a transcription factor. Confers resistance to the bacterial pathogen X.oryzae pv. oryzae (Xoo).</text>
</comment>
<evidence type="ECO:0000256" key="18">
    <source>
        <dbReference type="ARBA" id="ARBA00023180"/>
    </source>
</evidence>
<keyword evidence="13" id="KW-0418">Kinase</keyword>
<comment type="function">
    <text evidence="21">Receptor kinase that detects X.oryzae pv. oryzae protein Ax21 to promote innate immunity. Following X.oryzae pv. oryzae protein Ax21 detection, undergoes cleavage, releasing the processed protein kinase Xa21 chain.</text>
</comment>
<dbReference type="SMART" id="SM00365">
    <property type="entry name" value="LRR_SD22"/>
    <property type="match status" value="7"/>
</dbReference>
<dbReference type="PROSITE" id="PS00107">
    <property type="entry name" value="PROTEIN_KINASE_ATP"/>
    <property type="match status" value="1"/>
</dbReference>
<proteinExistence type="predicted"/>
<keyword evidence="15 25" id="KW-1133">Transmembrane helix</keyword>
<dbReference type="PRINTS" id="PR00019">
    <property type="entry name" value="LEURICHRPT"/>
</dbReference>
<dbReference type="Gramene" id="PNT69063">
    <property type="protein sequence ID" value="PNT69063"/>
    <property type="gene ID" value="BRADI_3g48790v3"/>
</dbReference>
<dbReference type="FunFam" id="3.80.10.10:FF:000095">
    <property type="entry name" value="LRR receptor-like serine/threonine-protein kinase GSO1"/>
    <property type="match status" value="1"/>
</dbReference>
<protein>
    <recommendedName>
        <fullName evidence="23">Receptor kinase-like protein Xa21</fullName>
        <ecNumber evidence="3">2.7.11.1</ecNumber>
    </recommendedName>
</protein>
<evidence type="ECO:0000256" key="23">
    <source>
        <dbReference type="ARBA" id="ARBA00072040"/>
    </source>
</evidence>
<reference evidence="28" key="3">
    <citation type="submission" date="2018-08" db="UniProtKB">
        <authorList>
            <consortium name="EnsemblPlants"/>
        </authorList>
    </citation>
    <scope>IDENTIFICATION</scope>
    <source>
        <strain evidence="28">cv. Bd21</strain>
    </source>
</reference>
<keyword evidence="17" id="KW-0675">Receptor</keyword>
<evidence type="ECO:0000256" key="4">
    <source>
        <dbReference type="ARBA" id="ARBA00022475"/>
    </source>
</evidence>
<evidence type="ECO:0000256" key="25">
    <source>
        <dbReference type="SAM" id="Phobius"/>
    </source>
</evidence>
<feature type="transmembrane region" description="Helical" evidence="25">
    <location>
        <begin position="682"/>
        <end position="707"/>
    </location>
</feature>
<dbReference type="FunFam" id="3.30.200.20:FF:000432">
    <property type="entry name" value="LRR receptor-like serine/threonine-protein kinase EFR"/>
    <property type="match status" value="1"/>
</dbReference>
<dbReference type="KEGG" id="bdi:100838196"/>
<dbReference type="SMART" id="SM00220">
    <property type="entry name" value="S_TKc"/>
    <property type="match status" value="1"/>
</dbReference>
<accession>A0A2K2D453</accession>
<dbReference type="InterPro" id="IPR032675">
    <property type="entry name" value="LRR_dom_sf"/>
</dbReference>
<dbReference type="OrthoDB" id="676979at2759"/>
<evidence type="ECO:0000259" key="26">
    <source>
        <dbReference type="PROSITE" id="PS50011"/>
    </source>
</evidence>
<evidence type="ECO:0000313" key="27">
    <source>
        <dbReference type="EMBL" id="PNT69063.1"/>
    </source>
</evidence>
<evidence type="ECO:0000256" key="1">
    <source>
        <dbReference type="ARBA" id="ARBA00004162"/>
    </source>
</evidence>
<keyword evidence="14 24" id="KW-0067">ATP-binding</keyword>
<dbReference type="InterPro" id="IPR000719">
    <property type="entry name" value="Prot_kinase_dom"/>
</dbReference>
<evidence type="ECO:0000256" key="17">
    <source>
        <dbReference type="ARBA" id="ARBA00023170"/>
    </source>
</evidence>
<dbReference type="PANTHER" id="PTHR27000">
    <property type="entry name" value="LEUCINE-RICH REPEAT RECEPTOR-LIKE PROTEIN KINASE FAMILY PROTEIN-RELATED"/>
    <property type="match status" value="1"/>
</dbReference>
<dbReference type="Pfam" id="PF00560">
    <property type="entry name" value="LRR_1"/>
    <property type="match status" value="4"/>
</dbReference>